<comment type="caution">
    <text evidence="4">The sequence shown here is derived from an EMBL/GenBank/DDBJ whole genome shotgun (WGS) entry which is preliminary data.</text>
</comment>
<evidence type="ECO:0000259" key="3">
    <source>
        <dbReference type="PROSITE" id="PS50836"/>
    </source>
</evidence>
<proteinExistence type="predicted"/>
<feature type="signal peptide" evidence="2">
    <location>
        <begin position="1"/>
        <end position="19"/>
    </location>
</feature>
<dbReference type="InterPro" id="IPR005018">
    <property type="entry name" value="DOMON_domain"/>
</dbReference>
<dbReference type="InterPro" id="IPR026444">
    <property type="entry name" value="Secre_tail"/>
</dbReference>
<feature type="chain" id="PRO_5022904832" evidence="2">
    <location>
        <begin position="20"/>
        <end position="256"/>
    </location>
</feature>
<accession>A0A5D0J931</accession>
<evidence type="ECO:0000256" key="1">
    <source>
        <dbReference type="ARBA" id="ARBA00022729"/>
    </source>
</evidence>
<dbReference type="PROSITE" id="PS50836">
    <property type="entry name" value="DOMON"/>
    <property type="match status" value="1"/>
</dbReference>
<protein>
    <submittedName>
        <fullName evidence="4">T9SS type A sorting domain-containing protein</fullName>
    </submittedName>
</protein>
<organism evidence="4 5">
    <name type="scientific">Seonamhaeicola marinus</name>
    <dbReference type="NCBI Taxonomy" id="1912246"/>
    <lineage>
        <taxon>Bacteria</taxon>
        <taxon>Pseudomonadati</taxon>
        <taxon>Bacteroidota</taxon>
        <taxon>Flavobacteriia</taxon>
        <taxon>Flavobacteriales</taxon>
        <taxon>Flavobacteriaceae</taxon>
    </lineage>
</organism>
<dbReference type="EMBL" id="VSDQ01000163">
    <property type="protein sequence ID" value="TYA92244.1"/>
    <property type="molecule type" value="Genomic_DNA"/>
</dbReference>
<dbReference type="SMART" id="SM00664">
    <property type="entry name" value="DoH"/>
    <property type="match status" value="1"/>
</dbReference>
<dbReference type="CDD" id="cd09631">
    <property type="entry name" value="DOMON_DOH"/>
    <property type="match status" value="1"/>
</dbReference>
<dbReference type="NCBIfam" id="TIGR04183">
    <property type="entry name" value="Por_Secre_tail"/>
    <property type="match status" value="1"/>
</dbReference>
<keyword evidence="1 2" id="KW-0732">Signal</keyword>
<dbReference type="InterPro" id="IPR045266">
    <property type="entry name" value="DOH_DOMON"/>
</dbReference>
<name>A0A5D0J931_9FLAO</name>
<evidence type="ECO:0000256" key="2">
    <source>
        <dbReference type="SAM" id="SignalP"/>
    </source>
</evidence>
<dbReference type="RefSeq" id="WP_148539851.1">
    <property type="nucleotide sequence ID" value="NZ_VSDQ01000163.1"/>
</dbReference>
<reference evidence="4 5" key="1">
    <citation type="submission" date="2019-08" db="EMBL/GenBank/DDBJ databases">
        <title>Seonamhaeicola sediminis sp. nov., isolated from marine sediment.</title>
        <authorList>
            <person name="Cao W.R."/>
        </authorList>
    </citation>
    <scope>NUCLEOTIDE SEQUENCE [LARGE SCALE GENOMIC DNA]</scope>
    <source>
        <strain evidence="4 5">B011</strain>
    </source>
</reference>
<evidence type="ECO:0000313" key="4">
    <source>
        <dbReference type="EMBL" id="TYA92244.1"/>
    </source>
</evidence>
<dbReference type="OrthoDB" id="667194at2"/>
<gene>
    <name evidence="4" type="ORF">FUA24_02085</name>
</gene>
<dbReference type="Proteomes" id="UP000323930">
    <property type="component" value="Unassembled WGS sequence"/>
</dbReference>
<keyword evidence="5" id="KW-1185">Reference proteome</keyword>
<evidence type="ECO:0000313" key="5">
    <source>
        <dbReference type="Proteomes" id="UP000323930"/>
    </source>
</evidence>
<feature type="domain" description="DOMON" evidence="3">
    <location>
        <begin position="31"/>
        <end position="147"/>
    </location>
</feature>
<dbReference type="Pfam" id="PF03351">
    <property type="entry name" value="DOMON"/>
    <property type="match status" value="1"/>
</dbReference>
<dbReference type="AlphaFoldDB" id="A0A5D0J931"/>
<sequence>MKKITLTLFLCLISLWSFAQTFSTGTVTLSTTSGLEYSAQIDITSTQVTLTLVGPSDRWLGLGFGVDSMTSGGDVVIFDGTNLTDRTFQGIGSLPILDSNQDWSISSNNTTSGVRTLVATRSLNTGETNDYVFSTSDASVDLVWARGGSSSFTISNHGGGNRGIQGNNGITLGVNDLASNNFKIFPNPTSTNLNIESSNSFLSAEVKIYNALGKEVLNQNISKLDESIDVSSLSNGIYLIKLVAFEKVETKRFVKL</sequence>
<dbReference type="Pfam" id="PF18962">
    <property type="entry name" value="Por_Secre_tail"/>
    <property type="match status" value="1"/>
</dbReference>